<dbReference type="InterPro" id="IPR031468">
    <property type="entry name" value="SMP_LBD"/>
</dbReference>
<dbReference type="PANTHER" id="PTHR46980:SF2">
    <property type="entry name" value="TRICALBIN-1-RELATED"/>
    <property type="match status" value="1"/>
</dbReference>
<dbReference type="PANTHER" id="PTHR46980">
    <property type="entry name" value="TRICALBIN-1-RELATED"/>
    <property type="match status" value="1"/>
</dbReference>
<keyword evidence="6" id="KW-0256">Endoplasmic reticulum</keyword>
<evidence type="ECO:0000256" key="2">
    <source>
        <dbReference type="ARBA" id="ARBA00022448"/>
    </source>
</evidence>
<dbReference type="CDD" id="cd04052">
    <property type="entry name" value="C2B_Tricalbin-like"/>
    <property type="match status" value="1"/>
</dbReference>
<feature type="transmembrane region" description="Helical" evidence="12">
    <location>
        <begin position="138"/>
        <end position="156"/>
    </location>
</feature>
<keyword evidence="16" id="KW-1185">Reference proteome</keyword>
<proteinExistence type="predicted"/>
<feature type="domain" description="C2" evidence="13">
    <location>
        <begin position="393"/>
        <end position="515"/>
    </location>
</feature>
<dbReference type="Pfam" id="PF24920">
    <property type="entry name" value="C2_TCB1"/>
    <property type="match status" value="1"/>
</dbReference>
<evidence type="ECO:0000256" key="7">
    <source>
        <dbReference type="ARBA" id="ARBA00022989"/>
    </source>
</evidence>
<dbReference type="Pfam" id="PF00168">
    <property type="entry name" value="C2"/>
    <property type="match status" value="4"/>
</dbReference>
<evidence type="ECO:0000256" key="8">
    <source>
        <dbReference type="ARBA" id="ARBA00023055"/>
    </source>
</evidence>
<dbReference type="InterPro" id="IPR000008">
    <property type="entry name" value="C2_dom"/>
</dbReference>
<comment type="caution">
    <text evidence="15">The sequence shown here is derived from an EMBL/GenBank/DDBJ whole genome shotgun (WGS) entry which is preliminary data.</text>
</comment>
<keyword evidence="5" id="KW-0677">Repeat</keyword>
<keyword evidence="7 12" id="KW-1133">Transmembrane helix</keyword>
<evidence type="ECO:0000259" key="13">
    <source>
        <dbReference type="PROSITE" id="PS50004"/>
    </source>
</evidence>
<dbReference type="InterPro" id="IPR052455">
    <property type="entry name" value="Tricalbin_domain"/>
</dbReference>
<dbReference type="Proteomes" id="UP000789572">
    <property type="component" value="Unassembled WGS sequence"/>
</dbReference>
<keyword evidence="8" id="KW-0445">Lipid transport</keyword>
<feature type="domain" description="SMP-LTD" evidence="14">
    <location>
        <begin position="178"/>
        <end position="402"/>
    </location>
</feature>
<dbReference type="PIRSF" id="PIRSF037232">
    <property type="entry name" value="Tricalbin"/>
    <property type="match status" value="1"/>
</dbReference>
<evidence type="ECO:0000256" key="6">
    <source>
        <dbReference type="ARBA" id="ARBA00022824"/>
    </source>
</evidence>
<dbReference type="GO" id="GO:0071944">
    <property type="term" value="C:cell periphery"/>
    <property type="evidence" value="ECO:0007669"/>
    <property type="project" value="UniProtKB-ARBA"/>
</dbReference>
<dbReference type="InterPro" id="IPR037756">
    <property type="entry name" value="C2D_Tricalbin"/>
</dbReference>
<feature type="domain" description="C2" evidence="13">
    <location>
        <begin position="534"/>
        <end position="653"/>
    </location>
</feature>
<keyword evidence="2" id="KW-0813">Transport</keyword>
<dbReference type="OrthoDB" id="1029639at2759"/>
<dbReference type="PROSITE" id="PS51847">
    <property type="entry name" value="SMP"/>
    <property type="match status" value="1"/>
</dbReference>
<gene>
    <name evidence="15" type="ORF">POCULU_LOCUS5178</name>
</gene>
<reference evidence="15" key="1">
    <citation type="submission" date="2021-06" db="EMBL/GenBank/DDBJ databases">
        <authorList>
            <person name="Kallberg Y."/>
            <person name="Tangrot J."/>
            <person name="Rosling A."/>
        </authorList>
    </citation>
    <scope>NUCLEOTIDE SEQUENCE</scope>
    <source>
        <strain evidence="15">IA702</strain>
    </source>
</reference>
<dbReference type="PROSITE" id="PS50004">
    <property type="entry name" value="C2"/>
    <property type="match status" value="4"/>
</dbReference>
<dbReference type="GO" id="GO:0008289">
    <property type="term" value="F:lipid binding"/>
    <property type="evidence" value="ECO:0007669"/>
    <property type="project" value="UniProtKB-KW"/>
</dbReference>
<dbReference type="SUPFAM" id="SSF49562">
    <property type="entry name" value="C2 domain (Calcium/lipid-binding domain, CaLB)"/>
    <property type="match status" value="5"/>
</dbReference>
<dbReference type="CDD" id="cd21678">
    <property type="entry name" value="SMP_TCB"/>
    <property type="match status" value="1"/>
</dbReference>
<evidence type="ECO:0000256" key="5">
    <source>
        <dbReference type="ARBA" id="ARBA00022737"/>
    </source>
</evidence>
<sequence>MEPAKANEIKQNAEQLNKELAHDDAHTNIHTFHPDAPPDKKASAAKKADLDRHGSIGQRVIADIADSSEDPSSKPVEFPKWYRVGWKQVADPGSKEAGIEVYDSVLKELYYSNLWEHAAVVFVSFFATWFIAYFSFSVMWLAIVLTFVATYFKITYSRFVRDARSDAARDLALSAETIKEPIEWLNEFIRRFWLIYEPILSATVIKQVDSVLAASTPGFLDSIRLTTFTLGTKPPRVENVVTYTKVEDNTIEMVWNFGFEPNDSANMTREQLRRKVRPKIVLTARVGRGVVGAGIPVLVEDMTFSGKMKIKMSLAEEFPYVHTVRLCFLEEPKVDFVLKPIGGETFGFDIKLVRGKRGRSDENGVRRVELDIPGLAHFIHSLIHSNLRPMMYYPEEYSIDVGALMKGAAVESAIGILKLVLYNARNIRNAEKFGTSDPYVKFGIGPLRKELARTKVISNSLSPYWNETHYLVLNNLVDDLHLEVYDSNVGRDRLLGSSTFKLESLVKKPKDSITAPVLFDNVKSGEIYYDVEWLPIAERVPDQPIQDSNIGIIRLTIDQAIDLDPKKSAVGEYNPYAELYFNKKLIHTTKKIKRSNSPSWNDTIELFVPNKQSAHLGVIIRDARDFAEDPAVGVYRSPLKTLLASLESKIDTFSLMYADSGKIKLHCEWKPILIDYMPNASGYVDPIGVVKAHIKSAQDLKNVEALGKSDPYVQALLGSKYRDRTAVIDNNLNPVWTEEYLYVPVHSLRETVLLEVVDHELRKKGELLGRCEVPVDKLAAANEDGTYKSNGTLDETAKLFINKEQRGHLSYEATFYPREADEVQSQSGTLVLYLNEAKFDKPNLYVRCLKDNDAYPFYQTNAAVYPNPMWEEATDFFVKELDFSRLSLELCQTGSSTPVGVLDLQVKTLIEKMRNELSKDEEGIWLTIPGIAGAKINIYAKYIPTIVPIEASESVNNQGNLQVTVIEAKNLPAADRSGTSDPYVIFVLNGQQVHKTKTVKKNLNPVFNESFQVQVKSRTSAEFYFEVFDWNAVSNATKLGIAEIDLRDLNPFEGVEREIPLAENQGSVFVRLLFRPEFIMKKRATTGTFAVAGNAAANVASAAGHGIVGAGSTIVGGGAKVVGTGAKMVGGGARAVGSGFGLLGNKKGSMSEETS</sequence>
<dbReference type="SMART" id="SM00239">
    <property type="entry name" value="C2"/>
    <property type="match status" value="5"/>
</dbReference>
<dbReference type="GO" id="GO:0006869">
    <property type="term" value="P:lipid transport"/>
    <property type="evidence" value="ECO:0007669"/>
    <property type="project" value="UniProtKB-KW"/>
</dbReference>
<keyword evidence="4 12" id="KW-0812">Transmembrane</keyword>
<accession>A0A9N9B862</accession>
<name>A0A9N9B862_9GLOM</name>
<evidence type="ECO:0000256" key="9">
    <source>
        <dbReference type="ARBA" id="ARBA00023121"/>
    </source>
</evidence>
<evidence type="ECO:0000256" key="11">
    <source>
        <dbReference type="SAM" id="MobiDB-lite"/>
    </source>
</evidence>
<protein>
    <submittedName>
        <fullName evidence="15">5902_t:CDS:1</fullName>
    </submittedName>
</protein>
<dbReference type="CDD" id="cd04040">
    <property type="entry name" value="C2D_Tricalbin-like"/>
    <property type="match status" value="1"/>
</dbReference>
<dbReference type="Gene3D" id="2.60.40.150">
    <property type="entry name" value="C2 domain"/>
    <property type="match status" value="4"/>
</dbReference>
<dbReference type="InterPro" id="IPR056910">
    <property type="entry name" value="TCB1-3_C2"/>
</dbReference>
<comment type="subcellular location">
    <subcellularLocation>
        <location evidence="1">Endoplasmic reticulum membrane</location>
    </subcellularLocation>
</comment>
<evidence type="ECO:0000256" key="1">
    <source>
        <dbReference type="ARBA" id="ARBA00004586"/>
    </source>
</evidence>
<evidence type="ECO:0000256" key="10">
    <source>
        <dbReference type="ARBA" id="ARBA00023136"/>
    </source>
</evidence>
<evidence type="ECO:0000256" key="4">
    <source>
        <dbReference type="ARBA" id="ARBA00022692"/>
    </source>
</evidence>
<feature type="domain" description="C2" evidence="13">
    <location>
        <begin position="668"/>
        <end position="790"/>
    </location>
</feature>
<dbReference type="InterPro" id="IPR017147">
    <property type="entry name" value="Tricalbin"/>
</dbReference>
<dbReference type="GO" id="GO:0061817">
    <property type="term" value="P:endoplasmic reticulum-plasma membrane tethering"/>
    <property type="evidence" value="ECO:0007669"/>
    <property type="project" value="InterPro"/>
</dbReference>
<dbReference type="InterPro" id="IPR037765">
    <property type="entry name" value="C2B_Tricalbin"/>
</dbReference>
<keyword evidence="3" id="KW-0597">Phosphoprotein</keyword>
<organism evidence="15 16">
    <name type="scientific">Paraglomus occultum</name>
    <dbReference type="NCBI Taxonomy" id="144539"/>
    <lineage>
        <taxon>Eukaryota</taxon>
        <taxon>Fungi</taxon>
        <taxon>Fungi incertae sedis</taxon>
        <taxon>Mucoromycota</taxon>
        <taxon>Glomeromycotina</taxon>
        <taxon>Glomeromycetes</taxon>
        <taxon>Paraglomerales</taxon>
        <taxon>Paraglomeraceae</taxon>
        <taxon>Paraglomus</taxon>
    </lineage>
</organism>
<dbReference type="InterPro" id="IPR035892">
    <property type="entry name" value="C2_domain_sf"/>
</dbReference>
<evidence type="ECO:0000259" key="14">
    <source>
        <dbReference type="PROSITE" id="PS51847"/>
    </source>
</evidence>
<keyword evidence="10 12" id="KW-0472">Membrane</keyword>
<evidence type="ECO:0000256" key="3">
    <source>
        <dbReference type="ARBA" id="ARBA00022553"/>
    </source>
</evidence>
<dbReference type="AlphaFoldDB" id="A0A9N9B862"/>
<dbReference type="EMBL" id="CAJVPJ010000754">
    <property type="protein sequence ID" value="CAG8554198.1"/>
    <property type="molecule type" value="Genomic_DNA"/>
</dbReference>
<evidence type="ECO:0000313" key="15">
    <source>
        <dbReference type="EMBL" id="CAG8554198.1"/>
    </source>
</evidence>
<feature type="domain" description="C2" evidence="13">
    <location>
        <begin position="941"/>
        <end position="1059"/>
    </location>
</feature>
<evidence type="ECO:0000256" key="12">
    <source>
        <dbReference type="SAM" id="Phobius"/>
    </source>
</evidence>
<feature type="region of interest" description="Disordered" evidence="11">
    <location>
        <begin position="16"/>
        <end position="54"/>
    </location>
</feature>
<dbReference type="GO" id="GO:0005789">
    <property type="term" value="C:endoplasmic reticulum membrane"/>
    <property type="evidence" value="ECO:0007669"/>
    <property type="project" value="UniProtKB-SubCell"/>
</dbReference>
<evidence type="ECO:0000313" key="16">
    <source>
        <dbReference type="Proteomes" id="UP000789572"/>
    </source>
</evidence>
<keyword evidence="9" id="KW-0446">Lipid-binding</keyword>